<sequence length="466" mass="51655">MGKAVLAEEVLLNYLTALAKGSVGFIPGLIVGQTINENDYVLHLIRTPLHETQTKDSAPVKVGSLSKMSDLQESWVAEHAKCVTRMLPGGISVLGIFVIGPDDILIDTAGQNKFRSTVVQIHKKLTADKFLFGNGTSSEKIVLQFARNSLRYSCKSFNVENASSNLKPVEWRFTSQPTRWHQLKCHFNLDSVGSIQFSPDNLKQSLQSQFDKVVQAVADNLEISIFTINSHMRAESTPLSNLEGNDSDVFSTKLADSKTGSGKRKIANILSTHIVDFYQDCNKVCNIRPYSRCKSLELKCSGVLESHIYVHEKGTVGDGIKILKEDILRSLFSRLEMHYETLIEEEAAATPTDGTVLHEPPRRVMISLANSDINFYDYLFPGEGVSEIHQSLQEFLDLKVDATLINKNFEGKAGNSLDSDERLAEFALQGAKTVQGFSFPTLRIASLIVALAILLISIIVQLYSRQ</sequence>
<dbReference type="KEGG" id="btab:109041808"/>
<dbReference type="GO" id="GO:0016020">
    <property type="term" value="C:membrane"/>
    <property type="evidence" value="ECO:0007669"/>
    <property type="project" value="UniProtKB-SubCell"/>
</dbReference>
<dbReference type="Pfam" id="PF14778">
    <property type="entry name" value="ODR4-like"/>
    <property type="match status" value="1"/>
</dbReference>
<dbReference type="PANTHER" id="PTHR33966">
    <property type="entry name" value="PROTEIN ODR-4 HOMOLOG"/>
    <property type="match status" value="1"/>
</dbReference>
<evidence type="ECO:0000256" key="1">
    <source>
        <dbReference type="ARBA" id="ARBA00004370"/>
    </source>
</evidence>
<feature type="transmembrane region" description="Helical" evidence="6">
    <location>
        <begin position="444"/>
        <end position="463"/>
    </location>
</feature>
<evidence type="ECO:0000313" key="7">
    <source>
        <dbReference type="EMBL" id="CAH0774012.1"/>
    </source>
</evidence>
<name>A0A9P0CD28_BEMTA</name>
<evidence type="ECO:0000256" key="2">
    <source>
        <dbReference type="ARBA" id="ARBA00010131"/>
    </source>
</evidence>
<keyword evidence="5 6" id="KW-0472">Membrane</keyword>
<keyword evidence="8" id="KW-1185">Reference proteome</keyword>
<dbReference type="InterPro" id="IPR029454">
    <property type="entry name" value="ODR-4-like"/>
</dbReference>
<evidence type="ECO:0000313" key="8">
    <source>
        <dbReference type="Proteomes" id="UP001152759"/>
    </source>
</evidence>
<evidence type="ECO:0000256" key="4">
    <source>
        <dbReference type="ARBA" id="ARBA00022989"/>
    </source>
</evidence>
<evidence type="ECO:0008006" key="9">
    <source>
        <dbReference type="Google" id="ProtNLM"/>
    </source>
</evidence>
<dbReference type="GO" id="GO:0008104">
    <property type="term" value="P:intracellular protein localization"/>
    <property type="evidence" value="ECO:0007669"/>
    <property type="project" value="TreeGrafter"/>
</dbReference>
<keyword evidence="4 6" id="KW-1133">Transmembrane helix</keyword>
<accession>A0A9P0CD28</accession>
<comment type="subcellular location">
    <subcellularLocation>
        <location evidence="1">Membrane</location>
    </subcellularLocation>
</comment>
<dbReference type="GO" id="GO:0012505">
    <property type="term" value="C:endomembrane system"/>
    <property type="evidence" value="ECO:0007669"/>
    <property type="project" value="TreeGrafter"/>
</dbReference>
<evidence type="ECO:0000256" key="6">
    <source>
        <dbReference type="SAM" id="Phobius"/>
    </source>
</evidence>
<protein>
    <recommendedName>
        <fullName evidence="9">Protein odr-4 homolog</fullName>
    </recommendedName>
</protein>
<proteinExistence type="inferred from homology"/>
<organism evidence="7 8">
    <name type="scientific">Bemisia tabaci</name>
    <name type="common">Sweetpotato whitefly</name>
    <name type="synonym">Aleurodes tabaci</name>
    <dbReference type="NCBI Taxonomy" id="7038"/>
    <lineage>
        <taxon>Eukaryota</taxon>
        <taxon>Metazoa</taxon>
        <taxon>Ecdysozoa</taxon>
        <taxon>Arthropoda</taxon>
        <taxon>Hexapoda</taxon>
        <taxon>Insecta</taxon>
        <taxon>Pterygota</taxon>
        <taxon>Neoptera</taxon>
        <taxon>Paraneoptera</taxon>
        <taxon>Hemiptera</taxon>
        <taxon>Sternorrhyncha</taxon>
        <taxon>Aleyrodoidea</taxon>
        <taxon>Aleyrodidae</taxon>
        <taxon>Aleyrodinae</taxon>
        <taxon>Bemisia</taxon>
    </lineage>
</organism>
<dbReference type="PANTHER" id="PTHR33966:SF1">
    <property type="entry name" value="PROTEIN ODR-4 HOMOLOG"/>
    <property type="match status" value="1"/>
</dbReference>
<dbReference type="EMBL" id="OU963867">
    <property type="protein sequence ID" value="CAH0774012.1"/>
    <property type="molecule type" value="Genomic_DNA"/>
</dbReference>
<evidence type="ECO:0000256" key="5">
    <source>
        <dbReference type="ARBA" id="ARBA00023136"/>
    </source>
</evidence>
<dbReference type="AlphaFoldDB" id="A0A9P0CD28"/>
<keyword evidence="3 6" id="KW-0812">Transmembrane</keyword>
<reference evidence="7" key="1">
    <citation type="submission" date="2021-12" db="EMBL/GenBank/DDBJ databases">
        <authorList>
            <person name="King R."/>
        </authorList>
    </citation>
    <scope>NUCLEOTIDE SEQUENCE</scope>
</reference>
<dbReference type="Proteomes" id="UP001152759">
    <property type="component" value="Chromosome 6"/>
</dbReference>
<comment type="similarity">
    <text evidence="2">Belongs to the ODR-4 family.</text>
</comment>
<evidence type="ECO:0000256" key="3">
    <source>
        <dbReference type="ARBA" id="ARBA00022692"/>
    </source>
</evidence>
<gene>
    <name evidence="7" type="ORF">BEMITA_LOCUS10425</name>
</gene>